<organism evidence="7 8">
    <name type="scientific">Kiloniella antarctica</name>
    <dbReference type="NCBI Taxonomy" id="1550907"/>
    <lineage>
        <taxon>Bacteria</taxon>
        <taxon>Pseudomonadati</taxon>
        <taxon>Pseudomonadota</taxon>
        <taxon>Alphaproteobacteria</taxon>
        <taxon>Rhodospirillales</taxon>
        <taxon>Kiloniellaceae</taxon>
        <taxon>Kiloniella</taxon>
    </lineage>
</organism>
<dbReference type="Pfam" id="PF03279">
    <property type="entry name" value="Lip_A_acyltrans"/>
    <property type="match status" value="1"/>
</dbReference>
<accession>A0ABW5BFF7</accession>
<keyword evidence="6 7" id="KW-0012">Acyltransferase</keyword>
<keyword evidence="3" id="KW-0997">Cell inner membrane</keyword>
<evidence type="ECO:0000256" key="6">
    <source>
        <dbReference type="ARBA" id="ARBA00023315"/>
    </source>
</evidence>
<comment type="caution">
    <text evidence="7">The sequence shown here is derived from an EMBL/GenBank/DDBJ whole genome shotgun (WGS) entry which is preliminary data.</text>
</comment>
<evidence type="ECO:0000313" key="7">
    <source>
        <dbReference type="EMBL" id="MFD2204375.1"/>
    </source>
</evidence>
<keyword evidence="4" id="KW-0808">Transferase</keyword>
<dbReference type="EMBL" id="JBHUII010000001">
    <property type="protein sequence ID" value="MFD2204375.1"/>
    <property type="molecule type" value="Genomic_DNA"/>
</dbReference>
<dbReference type="PANTHER" id="PTHR30606">
    <property type="entry name" value="LIPID A BIOSYNTHESIS LAUROYL ACYLTRANSFERASE"/>
    <property type="match status" value="1"/>
</dbReference>
<gene>
    <name evidence="7" type="ORF">ACFSKO_02065</name>
</gene>
<dbReference type="CDD" id="cd07984">
    <property type="entry name" value="LPLAT_LABLAT-like"/>
    <property type="match status" value="1"/>
</dbReference>
<reference evidence="8" key="1">
    <citation type="journal article" date="2019" name="Int. J. Syst. Evol. Microbiol.">
        <title>The Global Catalogue of Microorganisms (GCM) 10K type strain sequencing project: providing services to taxonomists for standard genome sequencing and annotation.</title>
        <authorList>
            <consortium name="The Broad Institute Genomics Platform"/>
            <consortium name="The Broad Institute Genome Sequencing Center for Infectious Disease"/>
            <person name="Wu L."/>
            <person name="Ma J."/>
        </authorList>
    </citation>
    <scope>NUCLEOTIDE SEQUENCE [LARGE SCALE GENOMIC DNA]</scope>
    <source>
        <strain evidence="8">CGMCC 4.7192</strain>
    </source>
</reference>
<dbReference type="RefSeq" id="WP_380247892.1">
    <property type="nucleotide sequence ID" value="NZ_JBHUII010000001.1"/>
</dbReference>
<keyword evidence="5" id="KW-0472">Membrane</keyword>
<name>A0ABW5BFF7_9PROT</name>
<dbReference type="PANTHER" id="PTHR30606:SF10">
    <property type="entry name" value="PHOSPHATIDYLINOSITOL MANNOSIDE ACYLTRANSFERASE"/>
    <property type="match status" value="1"/>
</dbReference>
<dbReference type="InterPro" id="IPR004960">
    <property type="entry name" value="LipA_acyltrans"/>
</dbReference>
<dbReference type="Proteomes" id="UP001597294">
    <property type="component" value="Unassembled WGS sequence"/>
</dbReference>
<evidence type="ECO:0000256" key="2">
    <source>
        <dbReference type="ARBA" id="ARBA00022475"/>
    </source>
</evidence>
<keyword evidence="2" id="KW-1003">Cell membrane</keyword>
<evidence type="ECO:0000256" key="5">
    <source>
        <dbReference type="ARBA" id="ARBA00023136"/>
    </source>
</evidence>
<sequence length="302" mass="33186">MITIPTVGHKIEALGFRFLIGLVGLFPVKACSNFGGLLGRTIGPRLGITRKADLNLRLAMPELSPEERKQIIRDMWDNLGRVIFEYPHLKEIVQLDKGYITVEGIEKFEAPEVKDKAFIFVGAHIGNWEVLPMTAALRGYPQTIIVRQPNNPLVAEAIDKIRTSTGNTSASKGVEGARASLKAIRAGSAVGILADQKMNDGIEAPFFGIPAMTPAAPALLGAKKNAVVFPIQCKRTGPASFHLTCHSAVDFPDTLSRDKAGIEGMTELNKIIEGWIREKPGDWLWLHRRWPKTAYTKLKNSV</sequence>
<comment type="subcellular location">
    <subcellularLocation>
        <location evidence="1">Cell inner membrane</location>
    </subcellularLocation>
</comment>
<evidence type="ECO:0000256" key="3">
    <source>
        <dbReference type="ARBA" id="ARBA00022519"/>
    </source>
</evidence>
<protein>
    <submittedName>
        <fullName evidence="7">Lysophospholipid acyltransferase family protein</fullName>
    </submittedName>
</protein>
<evidence type="ECO:0000256" key="4">
    <source>
        <dbReference type="ARBA" id="ARBA00022679"/>
    </source>
</evidence>
<dbReference type="GO" id="GO:0016746">
    <property type="term" value="F:acyltransferase activity"/>
    <property type="evidence" value="ECO:0007669"/>
    <property type="project" value="UniProtKB-KW"/>
</dbReference>
<proteinExistence type="predicted"/>
<evidence type="ECO:0000256" key="1">
    <source>
        <dbReference type="ARBA" id="ARBA00004533"/>
    </source>
</evidence>
<keyword evidence="8" id="KW-1185">Reference proteome</keyword>
<evidence type="ECO:0000313" key="8">
    <source>
        <dbReference type="Proteomes" id="UP001597294"/>
    </source>
</evidence>